<dbReference type="InterPro" id="IPR001680">
    <property type="entry name" value="WD40_rpt"/>
</dbReference>
<dbReference type="SMART" id="SM00320">
    <property type="entry name" value="WD40"/>
    <property type="match status" value="6"/>
</dbReference>
<evidence type="ECO:0000256" key="2">
    <source>
        <dbReference type="ARBA" id="ARBA00022737"/>
    </source>
</evidence>
<name>A0A0V0R0G3_PSEPJ</name>
<protein>
    <submittedName>
        <fullName evidence="6">WD40-repeat-containing domain</fullName>
    </submittedName>
</protein>
<dbReference type="PROSITE" id="PS00678">
    <property type="entry name" value="WD_REPEATS_1"/>
    <property type="match status" value="1"/>
</dbReference>
<feature type="region of interest" description="Disordered" evidence="5">
    <location>
        <begin position="508"/>
        <end position="530"/>
    </location>
</feature>
<reference evidence="6 7" key="1">
    <citation type="journal article" date="2015" name="Sci. Rep.">
        <title>Genome of the facultative scuticociliatosis pathogen Pseudocohnilembus persalinus provides insight into its virulence through horizontal gene transfer.</title>
        <authorList>
            <person name="Xiong J."/>
            <person name="Wang G."/>
            <person name="Cheng J."/>
            <person name="Tian M."/>
            <person name="Pan X."/>
            <person name="Warren A."/>
            <person name="Jiang C."/>
            <person name="Yuan D."/>
            <person name="Miao W."/>
        </authorList>
    </citation>
    <scope>NUCLEOTIDE SEQUENCE [LARGE SCALE GENOMIC DNA]</scope>
    <source>
        <strain evidence="6">36N120E</strain>
    </source>
</reference>
<keyword evidence="4" id="KW-0175">Coiled coil</keyword>
<dbReference type="PANTHER" id="PTHR44019:SF8">
    <property type="entry name" value="POC1 CENTRIOLAR PROTEIN HOMOLOG"/>
    <property type="match status" value="1"/>
</dbReference>
<dbReference type="EMBL" id="LDAU01000076">
    <property type="protein sequence ID" value="KRX08018.1"/>
    <property type="molecule type" value="Genomic_DNA"/>
</dbReference>
<dbReference type="InterPro" id="IPR015943">
    <property type="entry name" value="WD40/YVTN_repeat-like_dom_sf"/>
</dbReference>
<dbReference type="Proteomes" id="UP000054937">
    <property type="component" value="Unassembled WGS sequence"/>
</dbReference>
<evidence type="ECO:0000256" key="4">
    <source>
        <dbReference type="SAM" id="Coils"/>
    </source>
</evidence>
<proteinExistence type="predicted"/>
<dbReference type="SUPFAM" id="SSF50978">
    <property type="entry name" value="WD40 repeat-like"/>
    <property type="match status" value="1"/>
</dbReference>
<keyword evidence="2" id="KW-0677">Repeat</keyword>
<evidence type="ECO:0000256" key="1">
    <source>
        <dbReference type="ARBA" id="ARBA00022574"/>
    </source>
</evidence>
<dbReference type="SUPFAM" id="SSF57184">
    <property type="entry name" value="Growth factor receptor domain"/>
    <property type="match status" value="1"/>
</dbReference>
<organism evidence="6 7">
    <name type="scientific">Pseudocohnilembus persalinus</name>
    <name type="common">Ciliate</name>
    <dbReference type="NCBI Taxonomy" id="266149"/>
    <lineage>
        <taxon>Eukaryota</taxon>
        <taxon>Sar</taxon>
        <taxon>Alveolata</taxon>
        <taxon>Ciliophora</taxon>
        <taxon>Intramacronucleata</taxon>
        <taxon>Oligohymenophorea</taxon>
        <taxon>Scuticociliatia</taxon>
        <taxon>Philasterida</taxon>
        <taxon>Pseudocohnilembidae</taxon>
        <taxon>Pseudocohnilembus</taxon>
    </lineage>
</organism>
<dbReference type="PANTHER" id="PTHR44019">
    <property type="entry name" value="WD REPEAT-CONTAINING PROTEIN 55"/>
    <property type="match status" value="1"/>
</dbReference>
<feature type="repeat" description="WD" evidence="3">
    <location>
        <begin position="80"/>
        <end position="121"/>
    </location>
</feature>
<dbReference type="InterPro" id="IPR050505">
    <property type="entry name" value="WDR55/POC1"/>
</dbReference>
<dbReference type="PROSITE" id="PS50082">
    <property type="entry name" value="WD_REPEATS_2"/>
    <property type="match status" value="3"/>
</dbReference>
<evidence type="ECO:0000256" key="5">
    <source>
        <dbReference type="SAM" id="MobiDB-lite"/>
    </source>
</evidence>
<dbReference type="InterPro" id="IPR019775">
    <property type="entry name" value="WD40_repeat_CS"/>
</dbReference>
<dbReference type="Gene3D" id="2.130.10.10">
    <property type="entry name" value="YVTN repeat-like/Quinoprotein amine dehydrogenase"/>
    <property type="match status" value="2"/>
</dbReference>
<feature type="coiled-coil region" evidence="4">
    <location>
        <begin position="430"/>
        <end position="457"/>
    </location>
</feature>
<feature type="repeat" description="WD" evidence="3">
    <location>
        <begin position="122"/>
        <end position="163"/>
    </location>
</feature>
<dbReference type="Gene3D" id="2.10.220.10">
    <property type="entry name" value="Hormone Receptor, Insulin-like Growth Factor Receptor 1, Chain A, domain 2"/>
    <property type="match status" value="1"/>
</dbReference>
<feature type="repeat" description="WD" evidence="3">
    <location>
        <begin position="206"/>
        <end position="247"/>
    </location>
</feature>
<evidence type="ECO:0000313" key="7">
    <source>
        <dbReference type="Proteomes" id="UP000054937"/>
    </source>
</evidence>
<keyword evidence="1 3" id="KW-0853">WD repeat</keyword>
<dbReference type="PROSITE" id="PS50294">
    <property type="entry name" value="WD_REPEATS_REGION"/>
    <property type="match status" value="2"/>
</dbReference>
<accession>A0A0V0R0G3</accession>
<dbReference type="CDD" id="cd00200">
    <property type="entry name" value="WD40"/>
    <property type="match status" value="1"/>
</dbReference>
<dbReference type="InParanoid" id="A0A0V0R0G3"/>
<dbReference type="AlphaFoldDB" id="A0A0V0R0G3"/>
<evidence type="ECO:0000313" key="6">
    <source>
        <dbReference type="EMBL" id="KRX08018.1"/>
    </source>
</evidence>
<dbReference type="Pfam" id="PF00400">
    <property type="entry name" value="WD40"/>
    <property type="match status" value="4"/>
</dbReference>
<gene>
    <name evidence="6" type="ORF">PPERSA_06196</name>
</gene>
<keyword evidence="7" id="KW-1185">Reference proteome</keyword>
<dbReference type="InterPro" id="IPR009030">
    <property type="entry name" value="Growth_fac_rcpt_cys_sf"/>
</dbReference>
<comment type="caution">
    <text evidence="6">The sequence shown here is derived from an EMBL/GenBank/DDBJ whole genome shotgun (WGS) entry which is preliminary data.</text>
</comment>
<evidence type="ECO:0000256" key="3">
    <source>
        <dbReference type="PROSITE-ProRule" id="PRU00221"/>
    </source>
</evidence>
<dbReference type="InterPro" id="IPR036322">
    <property type="entry name" value="WD40_repeat_dom_sf"/>
</dbReference>
<sequence>MANFSPISNNYAVTCGTDKMMYVYDTSNIQSPQLIYTYDFSSTIVTSCSISNDEQKILATREDGYAQIFSISTKQSLYLYSKHSTKVWYGAFSPDNLYIVTSGQDQTVRVWEVVSQTQIYKLQGHSGNVYSASFSQDQTMIISAGEDSFIKIWSMADGSLLSTFSVHAQAVYYAGFSADDSLIISCSLDETVKITDFNTQVVQIDFMGHSSGILSAKLSQDQLIACSVSLDGETLIWSAQDGSIIDEYYNHSGKTISSIDFSYDSAYIITAGVSNLAVITQIGCVYGQYYDNDTLKCESCSYKCVTCSSFSVCTECVVGYYRKTTIPDCECFDNYFESAYEQPDCKSCRSPCKTCISLSQCETCLSGYYYNEDSTSKCSACVSPCKTCSDSTTCISCISGKHRKGIEQNCVCQHGYEESSESSDCVKVQKDKFFGNIKEEQERLEEDEDEEEIIEFEKNKNKNKSSEQDYQIIQKNTSFKPNQKQLRKKLGLEDPEQDNLNSQQRLITGNNKNKQKQNKEYGLEDNNQKTLNTKRIKRQRQNELIIQEQMQENKRYANRDTMEDLETISINSNIMQSTLKSFKGDQSMIKKE</sequence>
<dbReference type="OrthoDB" id="431715at2759"/>